<dbReference type="EMBL" id="MRTJ01000001">
    <property type="protein sequence ID" value="OMF17039.1"/>
    <property type="molecule type" value="Genomic_DNA"/>
</dbReference>
<evidence type="ECO:0000313" key="4">
    <source>
        <dbReference type="Proteomes" id="UP000187134"/>
    </source>
</evidence>
<evidence type="ECO:0000256" key="1">
    <source>
        <dbReference type="SAM" id="MobiDB-lite"/>
    </source>
</evidence>
<name>A0A1R1C4Q7_PAEAM</name>
<dbReference type="Pfam" id="PF04233">
    <property type="entry name" value="Phage_Mu_F"/>
    <property type="match status" value="1"/>
</dbReference>
<comment type="caution">
    <text evidence="3">The sequence shown here is derived from an EMBL/GenBank/DDBJ whole genome shotgun (WGS) entry which is preliminary data.</text>
</comment>
<feature type="compositionally biased region" description="Basic and acidic residues" evidence="1">
    <location>
        <begin position="223"/>
        <end position="233"/>
    </location>
</feature>
<feature type="domain" description="Phage head morphogenesis" evidence="2">
    <location>
        <begin position="150"/>
        <end position="269"/>
    </location>
</feature>
<dbReference type="InterPro" id="IPR006528">
    <property type="entry name" value="Phage_head_morphogenesis_dom"/>
</dbReference>
<evidence type="ECO:0000259" key="2">
    <source>
        <dbReference type="Pfam" id="PF04233"/>
    </source>
</evidence>
<reference evidence="3 4" key="1">
    <citation type="submission" date="2016-11" db="EMBL/GenBank/DDBJ databases">
        <title>Paenibacillus species isolates.</title>
        <authorList>
            <person name="Beno S.M."/>
        </authorList>
    </citation>
    <scope>NUCLEOTIDE SEQUENCE [LARGE SCALE GENOMIC DNA]</scope>
    <source>
        <strain evidence="3 4">FSL H8-0246</strain>
    </source>
</reference>
<dbReference type="OrthoDB" id="2044628at2"/>
<dbReference type="AlphaFoldDB" id="A0A1R1C4Q7"/>
<organism evidence="3 4">
    <name type="scientific">Paenibacillus amylolyticus</name>
    <dbReference type="NCBI Taxonomy" id="1451"/>
    <lineage>
        <taxon>Bacteria</taxon>
        <taxon>Bacillati</taxon>
        <taxon>Bacillota</taxon>
        <taxon>Bacilli</taxon>
        <taxon>Bacillales</taxon>
        <taxon>Paenibacillaceae</taxon>
        <taxon>Paenibacillus</taxon>
    </lineage>
</organism>
<gene>
    <name evidence="3" type="ORF">BK131_03435</name>
</gene>
<dbReference type="RefSeq" id="WP_076330439.1">
    <property type="nucleotide sequence ID" value="NZ_MRTJ01000001.1"/>
</dbReference>
<proteinExistence type="predicted"/>
<accession>A0A1R1C4Q7</accession>
<protein>
    <recommendedName>
        <fullName evidence="2">Phage head morphogenesis domain-containing protein</fullName>
    </recommendedName>
</protein>
<sequence length="298" mass="33338">MEPIDRLLTSIATIVKAEEGDMTEDIPDFPGLQKVPDYVEDFESAVARLLRGQRKHFVDGINTFVAKDETLDTIINFVMNDLFAADELAELLGIEASVFLTLTITDLVADMMFAIDKDVSFKTLSGRTTKWIKEWGEDLGKIMALNSHKAVEEALIIAVDEGESVQQAVQRIKDLPQFDRERARVTAQTEILAASSRSQWEAYKQSPSVVAKRWRHSGSKNNNPREAHVKMDGDEVPVDNPFDVNGHSGDYPRDPQLPPGERIGCKCVMSPVTDKKILGLSPEEKEAIRQQVLDELED</sequence>
<evidence type="ECO:0000313" key="3">
    <source>
        <dbReference type="EMBL" id="OMF17039.1"/>
    </source>
</evidence>
<dbReference type="Proteomes" id="UP000187134">
    <property type="component" value="Unassembled WGS sequence"/>
</dbReference>
<feature type="region of interest" description="Disordered" evidence="1">
    <location>
        <begin position="211"/>
        <end position="263"/>
    </location>
</feature>